<evidence type="ECO:0000313" key="1">
    <source>
        <dbReference type="EMBL" id="KAI8439228.1"/>
    </source>
</evidence>
<evidence type="ECO:0000313" key="2">
    <source>
        <dbReference type="Proteomes" id="UP001064048"/>
    </source>
</evidence>
<dbReference type="Proteomes" id="UP001064048">
    <property type="component" value="Chromosome 23"/>
</dbReference>
<reference evidence="1 2" key="1">
    <citation type="journal article" date="2022" name="Genome Biol. Evol.">
        <title>The Spruce Budworm Genome: Reconstructing the Evolutionary History of Antifreeze Proteins.</title>
        <authorList>
            <person name="Beliveau C."/>
            <person name="Gagne P."/>
            <person name="Picq S."/>
            <person name="Vernygora O."/>
            <person name="Keeling C.I."/>
            <person name="Pinkney K."/>
            <person name="Doucet D."/>
            <person name="Wen F."/>
            <person name="Johnston J.S."/>
            <person name="Maaroufi H."/>
            <person name="Boyle B."/>
            <person name="Laroche J."/>
            <person name="Dewar K."/>
            <person name="Juretic N."/>
            <person name="Blackburn G."/>
            <person name="Nisole A."/>
            <person name="Brunet B."/>
            <person name="Brandao M."/>
            <person name="Lumley L."/>
            <person name="Duan J."/>
            <person name="Quan G."/>
            <person name="Lucarotti C.J."/>
            <person name="Roe A.D."/>
            <person name="Sperling F.A.H."/>
            <person name="Levesque R.C."/>
            <person name="Cusson M."/>
        </authorList>
    </citation>
    <scope>NUCLEOTIDE SEQUENCE [LARGE SCALE GENOMIC DNA]</scope>
    <source>
        <strain evidence="1">Glfc:IPQL:Cfum</strain>
    </source>
</reference>
<gene>
    <name evidence="1" type="ORF">MSG28_013069</name>
</gene>
<sequence>MSSPKISKKSTVENMDEDSMDNVPENADIVSWRGRSCQTRDTRWLALEKIYEKLHRPHFYDIGNTYINDVLDYSFTAKIENIGSIFLLHLFVTNRHEGSFTIAVNEGNDIKVDKKNGKAFLSSITKEHKFDNVPERAINYITTYSFSELDVDQLKDKKLYIAISYPESIGINREIIEDVKASHDFGAILSESIGCDFTIESVDGEKFQVHKAILAVHSEVFKAMLKDATAESLNNYVKLVDVGKEDLSCILEFIYTGTVKDLENSNWFNLLMLADKYDLKGLRELSQHALGQQLTTDNVLEVLIVADMYNSDDLKATAMKFIKKNVSALETSTFKEINNASLMRELCEYLVLLK</sequence>
<name>A0ACC0KS07_CHOFU</name>
<proteinExistence type="predicted"/>
<organism evidence="1 2">
    <name type="scientific">Choristoneura fumiferana</name>
    <name type="common">Spruce budworm moth</name>
    <name type="synonym">Archips fumiferana</name>
    <dbReference type="NCBI Taxonomy" id="7141"/>
    <lineage>
        <taxon>Eukaryota</taxon>
        <taxon>Metazoa</taxon>
        <taxon>Ecdysozoa</taxon>
        <taxon>Arthropoda</taxon>
        <taxon>Hexapoda</taxon>
        <taxon>Insecta</taxon>
        <taxon>Pterygota</taxon>
        <taxon>Neoptera</taxon>
        <taxon>Endopterygota</taxon>
        <taxon>Lepidoptera</taxon>
        <taxon>Glossata</taxon>
        <taxon>Ditrysia</taxon>
        <taxon>Tortricoidea</taxon>
        <taxon>Tortricidae</taxon>
        <taxon>Tortricinae</taxon>
        <taxon>Choristoneura</taxon>
    </lineage>
</organism>
<accession>A0ACC0KS07</accession>
<keyword evidence="2" id="KW-1185">Reference proteome</keyword>
<dbReference type="EMBL" id="CM046123">
    <property type="protein sequence ID" value="KAI8439228.1"/>
    <property type="molecule type" value="Genomic_DNA"/>
</dbReference>
<comment type="caution">
    <text evidence="1">The sequence shown here is derived from an EMBL/GenBank/DDBJ whole genome shotgun (WGS) entry which is preliminary data.</text>
</comment>
<protein>
    <submittedName>
        <fullName evidence="1">Uncharacterized protein</fullName>
    </submittedName>
</protein>